<sequence length="63" mass="7095">MGTRTISDHDLDMQIAQAKKAGAAELENEPRAKAVRYSPEVLTYFRSTGEGWQTRMDAAYSSW</sequence>
<evidence type="ECO:0000313" key="1">
    <source>
        <dbReference type="EMBL" id="OIQ95816.1"/>
    </source>
</evidence>
<gene>
    <name evidence="1" type="ORF">GALL_221580</name>
</gene>
<accession>A0A1J5RI81</accession>
<comment type="caution">
    <text evidence="1">The sequence shown here is derived from an EMBL/GenBank/DDBJ whole genome shotgun (WGS) entry which is preliminary data.</text>
</comment>
<proteinExistence type="predicted"/>
<protein>
    <submittedName>
        <fullName evidence="1">Uncharacterized protein</fullName>
    </submittedName>
</protein>
<dbReference type="AlphaFoldDB" id="A0A1J5RI81"/>
<reference evidence="1" key="1">
    <citation type="submission" date="2016-10" db="EMBL/GenBank/DDBJ databases">
        <title>Sequence of Gallionella enrichment culture.</title>
        <authorList>
            <person name="Poehlein A."/>
            <person name="Muehling M."/>
            <person name="Daniel R."/>
        </authorList>
    </citation>
    <scope>NUCLEOTIDE SEQUENCE</scope>
</reference>
<organism evidence="1">
    <name type="scientific">mine drainage metagenome</name>
    <dbReference type="NCBI Taxonomy" id="410659"/>
    <lineage>
        <taxon>unclassified sequences</taxon>
        <taxon>metagenomes</taxon>
        <taxon>ecological metagenomes</taxon>
    </lineage>
</organism>
<name>A0A1J5RI81_9ZZZZ</name>
<dbReference type="EMBL" id="MLJW01000159">
    <property type="protein sequence ID" value="OIQ95816.1"/>
    <property type="molecule type" value="Genomic_DNA"/>
</dbReference>
<dbReference type="Pfam" id="PF14384">
    <property type="entry name" value="BrnA_antitoxin"/>
    <property type="match status" value="1"/>
</dbReference>
<dbReference type="InterPro" id="IPR025528">
    <property type="entry name" value="BrnA_antitoxin"/>
</dbReference>